<keyword evidence="4" id="KW-0472">Membrane</keyword>
<reference evidence="5 6" key="1">
    <citation type="submission" date="2024-06" db="EMBL/GenBank/DDBJ databases">
        <title>Genomics of switchgrass bacterial isolates.</title>
        <authorList>
            <person name="Shade A."/>
        </authorList>
    </citation>
    <scope>NUCLEOTIDE SEQUENCE [LARGE SCALE GENOMIC DNA]</scope>
    <source>
        <strain evidence="5 6">PvP084</strain>
    </source>
</reference>
<sequence length="146" mass="15857">MAGQPSALVRQMRQAESLERVRVEIADLKGQLKGLYNYTSNLTPFFFSVGGYLVIQGRLSLGALVAALTAYKEIAPAMRELFDFAQDWSDARARFEEIEKALGPPEPTLAVSGGAAGRAMTKLRGIEANVRRSAHGVPMSSNEATR</sequence>
<protein>
    <submittedName>
        <fullName evidence="5">ABC-type multidrug transport system fused ATPase/permease subunit</fullName>
    </submittedName>
</protein>
<name>A0ABV2NL44_9HYPH</name>
<keyword evidence="3" id="KW-1133">Transmembrane helix</keyword>
<comment type="caution">
    <text evidence="5">The sequence shown here is derived from an EMBL/GenBank/DDBJ whole genome shotgun (WGS) entry which is preliminary data.</text>
</comment>
<evidence type="ECO:0000256" key="1">
    <source>
        <dbReference type="ARBA" id="ARBA00004651"/>
    </source>
</evidence>
<accession>A0ABV2NL44</accession>
<dbReference type="SUPFAM" id="SSF90123">
    <property type="entry name" value="ABC transporter transmembrane region"/>
    <property type="match status" value="1"/>
</dbReference>
<dbReference type="Gene3D" id="1.20.1560.10">
    <property type="entry name" value="ABC transporter type 1, transmembrane domain"/>
    <property type="match status" value="1"/>
</dbReference>
<evidence type="ECO:0000256" key="4">
    <source>
        <dbReference type="ARBA" id="ARBA00023136"/>
    </source>
</evidence>
<evidence type="ECO:0000256" key="3">
    <source>
        <dbReference type="ARBA" id="ARBA00022989"/>
    </source>
</evidence>
<evidence type="ECO:0000313" key="6">
    <source>
        <dbReference type="Proteomes" id="UP001549119"/>
    </source>
</evidence>
<organism evidence="5 6">
    <name type="scientific">Methylobacterium radiotolerans</name>
    <dbReference type="NCBI Taxonomy" id="31998"/>
    <lineage>
        <taxon>Bacteria</taxon>
        <taxon>Pseudomonadati</taxon>
        <taxon>Pseudomonadota</taxon>
        <taxon>Alphaproteobacteria</taxon>
        <taxon>Hyphomicrobiales</taxon>
        <taxon>Methylobacteriaceae</taxon>
        <taxon>Methylobacterium</taxon>
    </lineage>
</organism>
<dbReference type="Proteomes" id="UP001549119">
    <property type="component" value="Unassembled WGS sequence"/>
</dbReference>
<proteinExistence type="predicted"/>
<comment type="subcellular location">
    <subcellularLocation>
        <location evidence="1">Cell membrane</location>
        <topology evidence="1">Multi-pass membrane protein</topology>
    </subcellularLocation>
</comment>
<dbReference type="EMBL" id="JBEPNW010000002">
    <property type="protein sequence ID" value="MET3867224.1"/>
    <property type="molecule type" value="Genomic_DNA"/>
</dbReference>
<dbReference type="InterPro" id="IPR036640">
    <property type="entry name" value="ABC1_TM_sf"/>
</dbReference>
<evidence type="ECO:0000313" key="5">
    <source>
        <dbReference type="EMBL" id="MET3867224.1"/>
    </source>
</evidence>
<keyword evidence="6" id="KW-1185">Reference proteome</keyword>
<dbReference type="RefSeq" id="WP_063110596.1">
    <property type="nucleotide sequence ID" value="NZ_JBEPNV010000001.1"/>
</dbReference>
<gene>
    <name evidence="5" type="ORF">ABIC20_004533</name>
</gene>
<keyword evidence="2" id="KW-0812">Transmembrane</keyword>
<evidence type="ECO:0000256" key="2">
    <source>
        <dbReference type="ARBA" id="ARBA00022692"/>
    </source>
</evidence>